<evidence type="ECO:0000256" key="5">
    <source>
        <dbReference type="SAM" id="MobiDB-lite"/>
    </source>
</evidence>
<dbReference type="GO" id="GO:0016887">
    <property type="term" value="F:ATP hydrolysis activity"/>
    <property type="evidence" value="ECO:0007669"/>
    <property type="project" value="InterPro"/>
</dbReference>
<dbReference type="SMART" id="SM00382">
    <property type="entry name" value="AAA"/>
    <property type="match status" value="1"/>
</dbReference>
<feature type="domain" description="ABC transporter" evidence="6">
    <location>
        <begin position="7"/>
        <end position="243"/>
    </location>
</feature>
<dbReference type="PANTHER" id="PTHR42734">
    <property type="entry name" value="METAL TRANSPORT SYSTEM ATP-BINDING PROTEIN TM_0124-RELATED"/>
    <property type="match status" value="1"/>
</dbReference>
<dbReference type="InterPro" id="IPR027417">
    <property type="entry name" value="P-loop_NTPase"/>
</dbReference>
<reference evidence="7" key="1">
    <citation type="submission" date="2021-03" db="EMBL/GenBank/DDBJ databases">
        <title>Bacillus suaedae sp. nov., isolated from Suaeda aralocaspica.</title>
        <authorList>
            <person name="Lei R.F.R."/>
        </authorList>
    </citation>
    <scope>NUCLEOTIDE SEQUENCE</scope>
    <source>
        <strain evidence="7">YZJH907-2</strain>
    </source>
</reference>
<evidence type="ECO:0000256" key="1">
    <source>
        <dbReference type="ARBA" id="ARBA00005417"/>
    </source>
</evidence>
<keyword evidence="8" id="KW-1185">Reference proteome</keyword>
<dbReference type="AlphaFoldDB" id="A0A941APM8"/>
<evidence type="ECO:0000313" key="8">
    <source>
        <dbReference type="Proteomes" id="UP000678228"/>
    </source>
</evidence>
<feature type="region of interest" description="Disordered" evidence="5">
    <location>
        <begin position="233"/>
        <end position="255"/>
    </location>
</feature>
<keyword evidence="2" id="KW-0813">Transport</keyword>
<dbReference type="InterPro" id="IPR003439">
    <property type="entry name" value="ABC_transporter-like_ATP-bd"/>
</dbReference>
<comment type="similarity">
    <text evidence="1">Belongs to the ABC transporter superfamily.</text>
</comment>
<evidence type="ECO:0000256" key="3">
    <source>
        <dbReference type="ARBA" id="ARBA00022741"/>
    </source>
</evidence>
<evidence type="ECO:0000256" key="4">
    <source>
        <dbReference type="ARBA" id="ARBA00022840"/>
    </source>
</evidence>
<organism evidence="7 8">
    <name type="scientific">Halalkalibacter suaedae</name>
    <dbReference type="NCBI Taxonomy" id="2822140"/>
    <lineage>
        <taxon>Bacteria</taxon>
        <taxon>Bacillati</taxon>
        <taxon>Bacillota</taxon>
        <taxon>Bacilli</taxon>
        <taxon>Bacillales</taxon>
        <taxon>Bacillaceae</taxon>
        <taxon>Halalkalibacter</taxon>
    </lineage>
</organism>
<gene>
    <name evidence="7" type="ORF">J7W16_11045</name>
</gene>
<dbReference type="FunFam" id="3.40.50.300:FF:000134">
    <property type="entry name" value="Iron-enterobactin ABC transporter ATP-binding protein"/>
    <property type="match status" value="1"/>
</dbReference>
<dbReference type="Proteomes" id="UP000678228">
    <property type="component" value="Unassembled WGS sequence"/>
</dbReference>
<evidence type="ECO:0000259" key="6">
    <source>
        <dbReference type="PROSITE" id="PS50893"/>
    </source>
</evidence>
<protein>
    <submittedName>
        <fullName evidence="7">Metal ABC transporter ATP-binding protein</fullName>
    </submittedName>
</protein>
<comment type="caution">
    <text evidence="7">The sequence shown here is derived from an EMBL/GenBank/DDBJ whole genome shotgun (WGS) entry which is preliminary data.</text>
</comment>
<dbReference type="GO" id="GO:0005524">
    <property type="term" value="F:ATP binding"/>
    <property type="evidence" value="ECO:0007669"/>
    <property type="project" value="UniProtKB-KW"/>
</dbReference>
<sequence>MSGRKIVEVKNVSFKYEKEWVIENSNFSLEEGQFLGLIGPNGSGKSTLINLILGLVKPDNGSIQVFGKPIKQFNDWKEIGYISQKSNSFNSGFPASVLEVVRSGLVSSLGMFCFLKQEHTQRALEALRLVGMEKFSKSNIGELSGGQQQRVFIARALVSEPSLIILDEPTVGVDTKNVNKFYDLLNRLNKENGVTLLMITHDLDRIKKYATEIVSMKSKSFTGLSDDVSYITNPGDDHKYEDTDQLLSSSRELNS</sequence>
<dbReference type="InterPro" id="IPR050153">
    <property type="entry name" value="Metal_Ion_Import_ABC"/>
</dbReference>
<dbReference type="CDD" id="cd03235">
    <property type="entry name" value="ABC_Metallic_Cations"/>
    <property type="match status" value="1"/>
</dbReference>
<evidence type="ECO:0000256" key="2">
    <source>
        <dbReference type="ARBA" id="ARBA00022448"/>
    </source>
</evidence>
<dbReference type="RefSeq" id="WP_210597369.1">
    <property type="nucleotide sequence ID" value="NZ_JAGKSQ010000004.1"/>
</dbReference>
<feature type="compositionally biased region" description="Polar residues" evidence="5">
    <location>
        <begin position="245"/>
        <end position="255"/>
    </location>
</feature>
<evidence type="ECO:0000313" key="7">
    <source>
        <dbReference type="EMBL" id="MBP3951672.1"/>
    </source>
</evidence>
<proteinExistence type="inferred from homology"/>
<dbReference type="PROSITE" id="PS50893">
    <property type="entry name" value="ABC_TRANSPORTER_2"/>
    <property type="match status" value="1"/>
</dbReference>
<keyword evidence="4 7" id="KW-0067">ATP-binding</keyword>
<dbReference type="PANTHER" id="PTHR42734:SF17">
    <property type="entry name" value="METAL TRANSPORT SYSTEM ATP-BINDING PROTEIN TM_0124-RELATED"/>
    <property type="match status" value="1"/>
</dbReference>
<dbReference type="EMBL" id="JAGKSQ010000004">
    <property type="protein sequence ID" value="MBP3951672.1"/>
    <property type="molecule type" value="Genomic_DNA"/>
</dbReference>
<dbReference type="Pfam" id="PF00005">
    <property type="entry name" value="ABC_tran"/>
    <property type="match status" value="1"/>
</dbReference>
<name>A0A941APM8_9BACI</name>
<keyword evidence="3" id="KW-0547">Nucleotide-binding</keyword>
<dbReference type="PROSITE" id="PS00211">
    <property type="entry name" value="ABC_TRANSPORTER_1"/>
    <property type="match status" value="1"/>
</dbReference>
<accession>A0A941APM8</accession>
<dbReference type="Gene3D" id="3.40.50.300">
    <property type="entry name" value="P-loop containing nucleotide triphosphate hydrolases"/>
    <property type="match status" value="1"/>
</dbReference>
<dbReference type="InterPro" id="IPR017871">
    <property type="entry name" value="ABC_transporter-like_CS"/>
</dbReference>
<dbReference type="InterPro" id="IPR003593">
    <property type="entry name" value="AAA+_ATPase"/>
</dbReference>
<dbReference type="SUPFAM" id="SSF52540">
    <property type="entry name" value="P-loop containing nucleoside triphosphate hydrolases"/>
    <property type="match status" value="1"/>
</dbReference>